<gene>
    <name evidence="2" type="ORF">UR63_C0048G0002</name>
</gene>
<keyword evidence="1" id="KW-1133">Transmembrane helix</keyword>
<keyword evidence="1" id="KW-0472">Membrane</keyword>
<dbReference type="PATRIC" id="fig|1618485.3.peg.1019"/>
<feature type="transmembrane region" description="Helical" evidence="1">
    <location>
        <begin position="27"/>
        <end position="44"/>
    </location>
</feature>
<reference evidence="2 3" key="1">
    <citation type="journal article" date="2015" name="Nature">
        <title>rRNA introns, odd ribosomes, and small enigmatic genomes across a large radiation of phyla.</title>
        <authorList>
            <person name="Brown C.T."/>
            <person name="Hug L.A."/>
            <person name="Thomas B.C."/>
            <person name="Sharon I."/>
            <person name="Castelle C.J."/>
            <person name="Singh A."/>
            <person name="Wilkins M.J."/>
            <person name="Williams K.H."/>
            <person name="Banfield J.F."/>
        </authorList>
    </citation>
    <scope>NUCLEOTIDE SEQUENCE [LARGE SCALE GENOMIC DNA]</scope>
</reference>
<evidence type="ECO:0000313" key="3">
    <source>
        <dbReference type="Proteomes" id="UP000034127"/>
    </source>
</evidence>
<comment type="caution">
    <text evidence="2">The sequence shown here is derived from an EMBL/GenBank/DDBJ whole genome shotgun (WGS) entry which is preliminary data.</text>
</comment>
<dbReference type="EMBL" id="LBPX01000048">
    <property type="protein sequence ID" value="KKP65627.1"/>
    <property type="molecule type" value="Genomic_DNA"/>
</dbReference>
<organism evidence="2 3">
    <name type="scientific">Candidatus Roizmanbacteria bacterium GW2011_GWC2_35_12</name>
    <dbReference type="NCBI Taxonomy" id="1618485"/>
    <lineage>
        <taxon>Bacteria</taxon>
        <taxon>Candidatus Roizmaniibacteriota</taxon>
    </lineage>
</organism>
<accession>A0A0G0EE78</accession>
<name>A0A0G0EE78_9BACT</name>
<keyword evidence="1" id="KW-0812">Transmembrane</keyword>
<dbReference type="AlphaFoldDB" id="A0A0G0EE78"/>
<evidence type="ECO:0000313" key="2">
    <source>
        <dbReference type="EMBL" id="KKP65627.1"/>
    </source>
</evidence>
<dbReference type="Proteomes" id="UP000034127">
    <property type="component" value="Unassembled WGS sequence"/>
</dbReference>
<proteinExistence type="predicted"/>
<evidence type="ECO:0000256" key="1">
    <source>
        <dbReference type="SAM" id="Phobius"/>
    </source>
</evidence>
<sequence>MIAGINERKIRVICITSMKGGYNMKNTIITLGLAGLIFGGLFIAPKITNAYRGDINVKGPNYTEERHAAMEKAFDNKDYNTWKNLMTGRGRVTQVINKDNFAKFAQIHELLEQGKTSEANKIKAELGLGLQNGTGYGAGMGRNRSK</sequence>
<protein>
    <submittedName>
        <fullName evidence="2">Uncharacterized protein</fullName>
    </submittedName>
</protein>